<dbReference type="RefSeq" id="WP_307778662.1">
    <property type="nucleotide sequence ID" value="NZ_JAVFKP010000001.1"/>
</dbReference>
<keyword evidence="8 9" id="KW-0482">Metalloprotease</keyword>
<dbReference type="InterPro" id="IPR014782">
    <property type="entry name" value="Peptidase_M1_dom"/>
</dbReference>
<evidence type="ECO:0000259" key="11">
    <source>
        <dbReference type="Pfam" id="PF01433"/>
    </source>
</evidence>
<dbReference type="InterPro" id="IPR027268">
    <property type="entry name" value="Peptidase_M4/M1_CTD_sf"/>
</dbReference>
<evidence type="ECO:0000256" key="6">
    <source>
        <dbReference type="ARBA" id="ARBA00022801"/>
    </source>
</evidence>
<dbReference type="Gene3D" id="2.60.40.1730">
    <property type="entry name" value="tricorn interacting facor f3 domain"/>
    <property type="match status" value="1"/>
</dbReference>
<dbReference type="PRINTS" id="PR00756">
    <property type="entry name" value="ALADIPTASE"/>
</dbReference>
<name>A0ABU0XQS7_9BURK</name>
<dbReference type="InterPro" id="IPR050344">
    <property type="entry name" value="Peptidase_M1_aminopeptidases"/>
</dbReference>
<keyword evidence="3 9" id="KW-0031">Aminopeptidase</keyword>
<evidence type="ECO:0000256" key="3">
    <source>
        <dbReference type="ARBA" id="ARBA00022438"/>
    </source>
</evidence>
<organism evidence="14 15">
    <name type="scientific">Janthinobacterium lividum</name>
    <dbReference type="NCBI Taxonomy" id="29581"/>
    <lineage>
        <taxon>Bacteria</taxon>
        <taxon>Pseudomonadati</taxon>
        <taxon>Pseudomonadota</taxon>
        <taxon>Betaproteobacteria</taxon>
        <taxon>Burkholderiales</taxon>
        <taxon>Oxalobacteraceae</taxon>
        <taxon>Janthinobacterium</taxon>
    </lineage>
</organism>
<proteinExistence type="inferred from homology"/>
<evidence type="ECO:0000256" key="4">
    <source>
        <dbReference type="ARBA" id="ARBA00022670"/>
    </source>
</evidence>
<evidence type="ECO:0000256" key="8">
    <source>
        <dbReference type="ARBA" id="ARBA00023049"/>
    </source>
</evidence>
<dbReference type="PANTHER" id="PTHR11533">
    <property type="entry name" value="PROTEASE M1 ZINC METALLOPROTEASE"/>
    <property type="match status" value="1"/>
</dbReference>
<dbReference type="PANTHER" id="PTHR11533:SF174">
    <property type="entry name" value="PUROMYCIN-SENSITIVE AMINOPEPTIDASE-RELATED"/>
    <property type="match status" value="1"/>
</dbReference>
<evidence type="ECO:0000256" key="1">
    <source>
        <dbReference type="ARBA" id="ARBA00000098"/>
    </source>
</evidence>
<gene>
    <name evidence="14" type="ORF">RB624_06385</name>
</gene>
<protein>
    <recommendedName>
        <fullName evidence="9">Aminopeptidase</fullName>
        <ecNumber evidence="9">3.4.11.-</ecNumber>
    </recommendedName>
</protein>
<comment type="similarity">
    <text evidence="2 9">Belongs to the peptidase M1 family.</text>
</comment>
<dbReference type="InterPro" id="IPR024571">
    <property type="entry name" value="ERAP1-like_C_dom"/>
</dbReference>
<dbReference type="GO" id="GO:0016787">
    <property type="term" value="F:hydrolase activity"/>
    <property type="evidence" value="ECO:0007669"/>
    <property type="project" value="UniProtKB-KW"/>
</dbReference>
<dbReference type="InterPro" id="IPR042097">
    <property type="entry name" value="Aminopeptidase_N-like_N_sf"/>
</dbReference>
<evidence type="ECO:0000256" key="2">
    <source>
        <dbReference type="ARBA" id="ARBA00010136"/>
    </source>
</evidence>
<evidence type="ECO:0000259" key="13">
    <source>
        <dbReference type="Pfam" id="PF17900"/>
    </source>
</evidence>
<feature type="domain" description="ERAP1-like C-terminal" evidence="12">
    <location>
        <begin position="567"/>
        <end position="872"/>
    </location>
</feature>
<dbReference type="Pfam" id="PF11838">
    <property type="entry name" value="ERAP1_C"/>
    <property type="match status" value="1"/>
</dbReference>
<keyword evidence="6 9" id="KW-0378">Hydrolase</keyword>
<evidence type="ECO:0000256" key="7">
    <source>
        <dbReference type="ARBA" id="ARBA00022833"/>
    </source>
</evidence>
<evidence type="ECO:0000259" key="12">
    <source>
        <dbReference type="Pfam" id="PF11838"/>
    </source>
</evidence>
<dbReference type="Pfam" id="PF01433">
    <property type="entry name" value="Peptidase_M1"/>
    <property type="match status" value="1"/>
</dbReference>
<evidence type="ECO:0000313" key="15">
    <source>
        <dbReference type="Proteomes" id="UP001237592"/>
    </source>
</evidence>
<dbReference type="CDD" id="cd09601">
    <property type="entry name" value="M1_APN-Q_like"/>
    <property type="match status" value="1"/>
</dbReference>
<sequence>MHRTPTPRFRRSHLAAAVLALTAVTGFTPGHAAPAAKYASASHALGTTTQLPRGVTPLHYILSITPDAAASTFKGEAAIKVAVDTPTASITFNALNLAFAAAAIEGAGGSKQVTRKIDIDADKQTATVHFAEPLAKGEYLLRIDYTGKIGTQATGLFSLDYDTPQGRQRALYTQFENSDARSMLPSWDEPDYKATFALDVVVPSNQMAVGNMPIARSEELGNGKKHVYFATTPRMSTYLLFFGLGDFERATAMSDGTEIGVITKKGALAQSRFALDESAALLREYNDYFGVRYPLPKLDNIAAPGRSQFFGAMENWGAVFTFEYGLLLDPTISTQTDKENIYTTLSHEMAHQWFGDLVTMRWWDDLWLNEGFASWMESRTTERLHPEWNTALSNVGGRESAMSQDALRTTHPVVQRIATVEQASQAFDGITYQKGEAVIRMLEAYVGADTWRTAVRSYMRKHAYGNTVSDDLWREVDAAAGKPVSAIAHDFTLQPGVPMITVGAAVCRKGSTRVTLTQTEFSKDQPDKKPLSWKVPVIASTVGNGKLAKVVIKNGKATLNVPGCGALLVNAGQSGYYRTLYAPAGTHALAGSFARLAPIDQLGLLADSQSLGMAGLQDPAAFLELVKATPLSADPQVLGRVAGSLNGLYEQYAGDSAESKARQQAFGRFAMARLAPMMAQTGWEARAGEASSVATLRGRLISILGDMGEPGVIAEARRRYAASEQAGEQNAAAMPAPLRRTILGVVAQHANAATWEQLHAKAQQEKTPLVKNQLYDLLASTDDAALAQRALALALTDEPGVTNSPAMISRVSRRHPELAFDFALAHLEQVNARIDASSRSRYFPRLAAGSAQPEMIAKLEAYAQANLPASARGDADSSVAGIKYRIKVRAERLPAVDAWLAKQTG</sequence>
<comment type="caution">
    <text evidence="14">The sequence shown here is derived from an EMBL/GenBank/DDBJ whole genome shotgun (WGS) entry which is preliminary data.</text>
</comment>
<dbReference type="Pfam" id="PF17900">
    <property type="entry name" value="Peptidase_M1_N"/>
    <property type="match status" value="1"/>
</dbReference>
<feature type="chain" id="PRO_5046588895" description="Aminopeptidase" evidence="10">
    <location>
        <begin position="33"/>
        <end position="905"/>
    </location>
</feature>
<dbReference type="Gene3D" id="2.60.40.1910">
    <property type="match status" value="1"/>
</dbReference>
<accession>A0ABU0XQS7</accession>
<dbReference type="Gene3D" id="1.25.50.20">
    <property type="match status" value="1"/>
</dbReference>
<evidence type="ECO:0000256" key="10">
    <source>
        <dbReference type="SAM" id="SignalP"/>
    </source>
</evidence>
<dbReference type="Proteomes" id="UP001237592">
    <property type="component" value="Unassembled WGS sequence"/>
</dbReference>
<feature type="domain" description="Peptidase M1 membrane alanine aminopeptidase" evidence="11">
    <location>
        <begin position="273"/>
        <end position="490"/>
    </location>
</feature>
<dbReference type="InterPro" id="IPR001930">
    <property type="entry name" value="Peptidase_M1"/>
</dbReference>
<reference evidence="14 15" key="1">
    <citation type="submission" date="2023-08" db="EMBL/GenBank/DDBJ databases">
        <title>Draft genome sequence of Janthinobacterium lividum.</title>
        <authorList>
            <person name="Chun B.H."/>
            <person name="Lee Y."/>
        </authorList>
    </citation>
    <scope>NUCLEOTIDE SEQUENCE [LARGE SCALE GENOMIC DNA]</scope>
    <source>
        <strain evidence="14 15">AMJK</strain>
    </source>
</reference>
<dbReference type="InterPro" id="IPR045357">
    <property type="entry name" value="Aminopeptidase_N-like_N"/>
</dbReference>
<keyword evidence="5 9" id="KW-0479">Metal-binding</keyword>
<keyword evidence="10" id="KW-0732">Signal</keyword>
<keyword evidence="7 9" id="KW-0862">Zinc</keyword>
<keyword evidence="4 9" id="KW-0645">Protease</keyword>
<feature type="signal peptide" evidence="10">
    <location>
        <begin position="1"/>
        <end position="32"/>
    </location>
</feature>
<evidence type="ECO:0000256" key="5">
    <source>
        <dbReference type="ARBA" id="ARBA00022723"/>
    </source>
</evidence>
<dbReference type="EC" id="3.4.11.-" evidence="9"/>
<feature type="domain" description="Aminopeptidase N-like N-terminal" evidence="13">
    <location>
        <begin position="57"/>
        <end position="239"/>
    </location>
</feature>
<dbReference type="Gene3D" id="1.10.390.10">
    <property type="entry name" value="Neutral Protease Domain 2"/>
    <property type="match status" value="1"/>
</dbReference>
<dbReference type="EMBL" id="JAVFKP010000001">
    <property type="protein sequence ID" value="MDQ4625513.1"/>
    <property type="molecule type" value="Genomic_DNA"/>
</dbReference>
<comment type="cofactor">
    <cofactor evidence="9">
        <name>Zn(2+)</name>
        <dbReference type="ChEBI" id="CHEBI:29105"/>
    </cofactor>
    <text evidence="9">Binds 1 zinc ion per subunit.</text>
</comment>
<dbReference type="InterPro" id="IPR034016">
    <property type="entry name" value="M1_APN-typ"/>
</dbReference>
<evidence type="ECO:0000313" key="14">
    <source>
        <dbReference type="EMBL" id="MDQ4625513.1"/>
    </source>
</evidence>
<comment type="catalytic activity">
    <reaction evidence="1">
        <text>Release of an N-terminal amino acid, Xaa-|-Yaa- from a peptide, amide or arylamide. Xaa is preferably Ala, but may be most amino acids including Pro (slow action). When a terminal hydrophobic residue is followed by a prolyl residue, the two may be released as an intact Xaa-Pro dipeptide.</text>
        <dbReference type="EC" id="3.4.11.2"/>
    </reaction>
</comment>
<dbReference type="SUPFAM" id="SSF55486">
    <property type="entry name" value="Metalloproteases ('zincins'), catalytic domain"/>
    <property type="match status" value="1"/>
</dbReference>
<dbReference type="SUPFAM" id="SSF63737">
    <property type="entry name" value="Leukotriene A4 hydrolase N-terminal domain"/>
    <property type="match status" value="1"/>
</dbReference>
<keyword evidence="15" id="KW-1185">Reference proteome</keyword>
<evidence type="ECO:0000256" key="9">
    <source>
        <dbReference type="RuleBase" id="RU364040"/>
    </source>
</evidence>